<comment type="caution">
    <text evidence="4">The sequence shown here is derived from an EMBL/GenBank/DDBJ whole genome shotgun (WGS) entry which is preliminary data.</text>
</comment>
<dbReference type="EMBL" id="LXPE01000022">
    <property type="protein sequence ID" value="OBA26193.1"/>
    <property type="molecule type" value="Genomic_DNA"/>
</dbReference>
<evidence type="ECO:0000256" key="3">
    <source>
        <dbReference type="SAM" id="SignalP"/>
    </source>
</evidence>
<evidence type="ECO:0000256" key="2">
    <source>
        <dbReference type="SAM" id="MobiDB-lite"/>
    </source>
</evidence>
<accession>A0A1B7TBV9</accession>
<feature type="signal peptide" evidence="3">
    <location>
        <begin position="1"/>
        <end position="18"/>
    </location>
</feature>
<proteinExistence type="predicted"/>
<protein>
    <submittedName>
        <fullName evidence="4">Uncharacterized protein</fullName>
    </submittedName>
</protein>
<keyword evidence="1" id="KW-0175">Coiled coil</keyword>
<keyword evidence="5" id="KW-1185">Reference proteome</keyword>
<keyword evidence="3" id="KW-0732">Signal</keyword>
<dbReference type="Proteomes" id="UP000092321">
    <property type="component" value="Unassembled WGS sequence"/>
</dbReference>
<reference evidence="5" key="1">
    <citation type="journal article" date="2016" name="Proc. Natl. Acad. Sci. U.S.A.">
        <title>Comparative genomics of biotechnologically important yeasts.</title>
        <authorList>
            <person name="Riley R."/>
            <person name="Haridas S."/>
            <person name="Wolfe K.H."/>
            <person name="Lopes M.R."/>
            <person name="Hittinger C.T."/>
            <person name="Goeker M."/>
            <person name="Salamov A.A."/>
            <person name="Wisecaver J.H."/>
            <person name="Long T.M."/>
            <person name="Calvey C.H."/>
            <person name="Aerts A.L."/>
            <person name="Barry K.W."/>
            <person name="Choi C."/>
            <person name="Clum A."/>
            <person name="Coughlan A.Y."/>
            <person name="Deshpande S."/>
            <person name="Douglass A.P."/>
            <person name="Hanson S.J."/>
            <person name="Klenk H.-P."/>
            <person name="LaButti K.M."/>
            <person name="Lapidus A."/>
            <person name="Lindquist E.A."/>
            <person name="Lipzen A.M."/>
            <person name="Meier-Kolthoff J.P."/>
            <person name="Ohm R.A."/>
            <person name="Otillar R.P."/>
            <person name="Pangilinan J.L."/>
            <person name="Peng Y."/>
            <person name="Rokas A."/>
            <person name="Rosa C.A."/>
            <person name="Scheuner C."/>
            <person name="Sibirny A.A."/>
            <person name="Slot J.C."/>
            <person name="Stielow J.B."/>
            <person name="Sun H."/>
            <person name="Kurtzman C.P."/>
            <person name="Blackwell M."/>
            <person name="Grigoriev I.V."/>
            <person name="Jeffries T.W."/>
        </authorList>
    </citation>
    <scope>NUCLEOTIDE SEQUENCE [LARGE SCALE GENOMIC DNA]</scope>
    <source>
        <strain evidence="5">NRRL Y-1626</strain>
    </source>
</reference>
<sequence>MSAKVFLGSLALITGAVVYEKSMKNPDHFSNRQEEDAWKYKNYYRDNNDADYPYKKSSSFEKDKEKFAKKVDAQQYDGRQNLLANERRGSYGIDDFYNNNNGNSGTASNIKNGFKDDTASLKNAIFHNHMNPPVSNFTRDKESATASIKNGLKEDVESLKHAVFHRHDDFKTKTKDLKENISSSLNNNNNDLYGNKTVIEKQLHNAEDEVTSLKKQLRSLDGRGDFTYDEQKAIDANKAFLPGFGENASFFANEQYESVHGSPKHRFNTEEALPLLFDRNGRKLSDEEILRIQRDGLRGWGENAGWFADEQYRSRRDEAKLLNNKDKVSDKVDSWKSDLNSAKDEAVETADDWLAWGNKKLDHSHEKASEMKDASKASINDTKRDFNEAKDEWKKWGTSKINETDDKFKDLRDDAKETTSSWWEWSKDATDKNLNNAKNKALDVADDTLKTTSNKFSKASDSLEEQRDFIQERKN</sequence>
<evidence type="ECO:0000313" key="5">
    <source>
        <dbReference type="Proteomes" id="UP000092321"/>
    </source>
</evidence>
<dbReference type="AlphaFoldDB" id="A0A1B7TBV9"/>
<feature type="compositionally biased region" description="Basic and acidic residues" evidence="2">
    <location>
        <begin position="464"/>
        <end position="475"/>
    </location>
</feature>
<evidence type="ECO:0000313" key="4">
    <source>
        <dbReference type="EMBL" id="OBA26193.1"/>
    </source>
</evidence>
<name>A0A1B7TBV9_9ASCO</name>
<feature type="region of interest" description="Disordered" evidence="2">
    <location>
        <begin position="455"/>
        <end position="475"/>
    </location>
</feature>
<gene>
    <name evidence="4" type="ORF">HANVADRAFT_63077</name>
</gene>
<dbReference type="OrthoDB" id="3976380at2759"/>
<organism evidence="4 5">
    <name type="scientific">Hanseniaspora valbyensis NRRL Y-1626</name>
    <dbReference type="NCBI Taxonomy" id="766949"/>
    <lineage>
        <taxon>Eukaryota</taxon>
        <taxon>Fungi</taxon>
        <taxon>Dikarya</taxon>
        <taxon>Ascomycota</taxon>
        <taxon>Saccharomycotina</taxon>
        <taxon>Saccharomycetes</taxon>
        <taxon>Saccharomycodales</taxon>
        <taxon>Saccharomycodaceae</taxon>
        <taxon>Hanseniaspora</taxon>
    </lineage>
</organism>
<feature type="coiled-coil region" evidence="1">
    <location>
        <begin position="196"/>
        <end position="223"/>
    </location>
</feature>
<evidence type="ECO:0000256" key="1">
    <source>
        <dbReference type="SAM" id="Coils"/>
    </source>
</evidence>
<feature type="chain" id="PRO_5008598707" evidence="3">
    <location>
        <begin position="19"/>
        <end position="475"/>
    </location>
</feature>